<dbReference type="RefSeq" id="YP_010781613.1">
    <property type="nucleotide sequence ID" value="NC_075039.1"/>
</dbReference>
<name>A0A6N1NLC6_9VIRU</name>
<organism evidence="1">
    <name type="scientific">Tupanvirus soda lake</name>
    <dbReference type="NCBI Taxonomy" id="2126985"/>
    <lineage>
        <taxon>Viruses</taxon>
        <taxon>Varidnaviria</taxon>
        <taxon>Bamfordvirae</taxon>
        <taxon>Nucleocytoviricota</taxon>
        <taxon>Megaviricetes</taxon>
        <taxon>Imitervirales</taxon>
        <taxon>Mimiviridae</taxon>
        <taxon>Megamimivirinae</taxon>
        <taxon>Tupanvirus</taxon>
        <taxon>Tupanvirus salinum</taxon>
    </lineage>
</organism>
<dbReference type="EMBL" id="KY523104">
    <property type="protein sequence ID" value="QKU34960.1"/>
    <property type="molecule type" value="Genomic_DNA"/>
</dbReference>
<reference evidence="1" key="1">
    <citation type="submission" date="2017-01" db="EMBL/GenBank/DDBJ databases">
        <authorList>
            <person name="Assis F.L."/>
            <person name="Abrahao J.S."/>
            <person name="Silva L."/>
            <person name="Khalil J.B."/>
            <person name="Rodrigues R."/>
            <person name="Silva L.S."/>
            <person name="Arantes T."/>
            <person name="Boratto P."/>
            <person name="Andrade M."/>
            <person name="Kroon E.G."/>
            <person name="Ribeiro B."/>
            <person name="Bergier I."/>
            <person name="Seligmann H."/>
            <person name="Ghigo E."/>
            <person name="Colson P."/>
            <person name="Levasseur A."/>
            <person name="Raoult D."/>
            <person name="Scola B.L."/>
        </authorList>
    </citation>
    <scope>NUCLEOTIDE SEQUENCE</scope>
    <source>
        <strain evidence="1">Soda lake</strain>
    </source>
</reference>
<dbReference type="KEGG" id="vg:80518377"/>
<protein>
    <submittedName>
        <fullName evidence="1">Putative orfan</fullName>
    </submittedName>
</protein>
<accession>A0A6N1NLC6</accession>
<sequence length="446" mass="52633">MEKINNYLGKLEYLSALFDKCLPCNNDDPVKTSNKFVFQLVLEMCNDKYLQKKVLTKLQEYTNYTTMYLSGVQLKPKYFDEIIQIYNEFVVKKLENRMNISEKITSGYIVNFSSFKDNIKFPESNYVWGNEITMNTDSTLYEIESPCSIYNYEEIIMDSIVGDESIQEYGVDGFLALLIVSLNEDSMINKVQVDSLLTMCQKNLANKFNMLRKKWEYSISQSAFNKINNHKLARMFQPKKILTKWIDFLESISHLPTNIIEDSIRYMNEPIQMIFFKILNVHDDTVIIHYKTNFDIVKYSTKVNFNDKELSIIKNMLEIKSIKEWINFLYDLILLEGDTIIKIFLHIEPKFALVFFGIDIEKENCLFKLYVSTKKTYELIKGKLYDKCLIIYNFDSIKTCTTWKYDKDLNFIGYKIIEYGEDNKNIVKRYNENNILVAENCADLND</sequence>
<reference evidence="1" key="2">
    <citation type="journal article" date="2018" name="Nat. Commun.">
        <title>Tailed giant Tupanvirus possesses the most complete translational apparatus of the known virosphere.</title>
        <authorList>
            <person name="Abrahao J."/>
            <person name="Silva L."/>
            <person name="Silva L.S."/>
            <person name="Khalil J.Y.B."/>
            <person name="Rodrigues R."/>
            <person name="Arantes T."/>
            <person name="Assis F."/>
            <person name="Boratto P."/>
            <person name="Andrade M."/>
            <person name="Kroon E.G."/>
            <person name="Ribeiro B."/>
            <person name="Bergier I."/>
            <person name="Seligmann H."/>
            <person name="Ghigo E."/>
            <person name="Colson P."/>
            <person name="Levasseur A."/>
            <person name="Kroemer G."/>
            <person name="Raoult D."/>
            <person name="La Scola B."/>
        </authorList>
    </citation>
    <scope>NUCLEOTIDE SEQUENCE [LARGE SCALE GENOMIC DNA]</scope>
    <source>
        <strain evidence="1">Soda lake</strain>
    </source>
</reference>
<proteinExistence type="predicted"/>
<dbReference type="GeneID" id="80518377"/>
<evidence type="ECO:0000313" key="1">
    <source>
        <dbReference type="EMBL" id="QKU34960.1"/>
    </source>
</evidence>